<dbReference type="PRINTS" id="PR01576">
    <property type="entry name" value="PDEFORMYLASE"/>
</dbReference>
<dbReference type="GO" id="GO:0006412">
    <property type="term" value="P:translation"/>
    <property type="evidence" value="ECO:0007669"/>
    <property type="project" value="UniProtKB-UniRule"/>
</dbReference>
<reference evidence="5" key="2">
    <citation type="journal article" date="2015" name="Genome Biol. Evol.">
        <title>Complete Genome Sequence and Transcriptomic Analysis of the Novel Pathogen Elizabethkingia anophelis in Response to Oxidative Stress.</title>
        <authorList>
            <person name="Li Y."/>
            <person name="Liu Y."/>
            <person name="Chew S.C."/>
            <person name="Tay M."/>
            <person name="Salido M.M."/>
            <person name="Teo J."/>
            <person name="Lauro F.M."/>
            <person name="Givskov M."/>
            <person name="Yang L."/>
        </authorList>
    </citation>
    <scope>NUCLEOTIDE SEQUENCE</scope>
    <source>
        <strain evidence="5">NUHP1</strain>
    </source>
</reference>
<keyword evidence="4" id="KW-0408">Iron</keyword>
<dbReference type="RefSeq" id="WP_024564482.1">
    <property type="nucleotide sequence ID" value="NZ_CP007547.1"/>
</dbReference>
<dbReference type="HOGENOM" id="CLU_061901_2_0_10"/>
<dbReference type="eggNOG" id="COG0242">
    <property type="taxonomic scope" value="Bacteria"/>
</dbReference>
<comment type="cofactor">
    <cofactor evidence="4">
        <name>Fe(2+)</name>
        <dbReference type="ChEBI" id="CHEBI:29033"/>
    </cofactor>
    <text evidence="4">Binds 1 Fe(2+) ion.</text>
</comment>
<dbReference type="GO" id="GO:0046872">
    <property type="term" value="F:metal ion binding"/>
    <property type="evidence" value="ECO:0007669"/>
    <property type="project" value="UniProtKB-KW"/>
</dbReference>
<evidence type="ECO:0000256" key="2">
    <source>
        <dbReference type="ARBA" id="ARBA00022723"/>
    </source>
</evidence>
<dbReference type="EMBL" id="CP007547">
    <property type="protein sequence ID" value="AIL45615.1"/>
    <property type="molecule type" value="Genomic_DNA"/>
</dbReference>
<dbReference type="NCBIfam" id="NF001159">
    <property type="entry name" value="PRK00150.1-3"/>
    <property type="match status" value="1"/>
</dbReference>
<dbReference type="CDD" id="cd00487">
    <property type="entry name" value="Pep_deformylase"/>
    <property type="match status" value="1"/>
</dbReference>
<evidence type="ECO:0000256" key="4">
    <source>
        <dbReference type="HAMAP-Rule" id="MF_00163"/>
    </source>
</evidence>
<keyword evidence="3 4" id="KW-0378">Hydrolase</keyword>
<dbReference type="Proteomes" id="UP000028933">
    <property type="component" value="Chromosome"/>
</dbReference>
<evidence type="ECO:0000313" key="5">
    <source>
        <dbReference type="EMBL" id="AIL45615.1"/>
    </source>
</evidence>
<dbReference type="PANTHER" id="PTHR10458">
    <property type="entry name" value="PEPTIDE DEFORMYLASE"/>
    <property type="match status" value="1"/>
</dbReference>
<dbReference type="STRING" id="1338011.BD94_1840"/>
<accession>A0A077EJE1</accession>
<dbReference type="InterPro" id="IPR036821">
    <property type="entry name" value="Peptide_deformylase_sf"/>
</dbReference>
<feature type="active site" evidence="4">
    <location>
        <position position="150"/>
    </location>
</feature>
<dbReference type="HAMAP" id="MF_00163">
    <property type="entry name" value="Pep_deformylase"/>
    <property type="match status" value="1"/>
</dbReference>
<dbReference type="EC" id="3.5.1.88" evidence="4"/>
<dbReference type="AlphaFoldDB" id="A0A077EJE1"/>
<gene>
    <name evidence="4" type="primary">def</name>
    <name evidence="5" type="ORF">BD94_1840</name>
</gene>
<proteinExistence type="inferred from homology"/>
<reference evidence="5" key="1">
    <citation type="journal article" date="2013" name="Lancet">
        <title>First case of E anophelis outbreak in an intensive-care unit.</title>
        <authorList>
            <person name="Teo J."/>
            <person name="Tan S.Y."/>
            <person name="Tay M."/>
            <person name="Ding Y."/>
            <person name="Kjelleberg S."/>
            <person name="Givskov M."/>
            <person name="Lin R.T."/>
            <person name="Yang L."/>
        </authorList>
    </citation>
    <scope>NUCLEOTIDE SEQUENCE [LARGE SCALE GENOMIC DNA]</scope>
    <source>
        <strain evidence="5">NUHP1</strain>
    </source>
</reference>
<keyword evidence="2 4" id="KW-0479">Metal-binding</keyword>
<keyword evidence="4" id="KW-0648">Protein biosynthesis</keyword>
<feature type="binding site" evidence="4">
    <location>
        <position position="149"/>
    </location>
    <ligand>
        <name>Fe cation</name>
        <dbReference type="ChEBI" id="CHEBI:24875"/>
    </ligand>
</feature>
<dbReference type="InterPro" id="IPR023635">
    <property type="entry name" value="Peptide_deformylase"/>
</dbReference>
<evidence type="ECO:0000313" key="6">
    <source>
        <dbReference type="Proteomes" id="UP000028933"/>
    </source>
</evidence>
<comment type="function">
    <text evidence="4">Removes the formyl group from the N-terminal Met of newly synthesized proteins. Requires at least a dipeptide for an efficient rate of reaction. N-terminal L-methionine is a prerequisite for activity but the enzyme has broad specificity at other positions.</text>
</comment>
<dbReference type="PANTHER" id="PTHR10458:SF22">
    <property type="entry name" value="PEPTIDE DEFORMYLASE"/>
    <property type="match status" value="1"/>
</dbReference>
<dbReference type="NCBIfam" id="TIGR00079">
    <property type="entry name" value="pept_deformyl"/>
    <property type="match status" value="1"/>
</dbReference>
<name>A0A077EJE1_9FLAO</name>
<protein>
    <recommendedName>
        <fullName evidence="4">Peptide deformylase</fullName>
        <shortName evidence="4">PDF</shortName>
        <ecNumber evidence="4">3.5.1.88</ecNumber>
    </recommendedName>
    <alternativeName>
        <fullName evidence="4">Polypeptide deformylase</fullName>
    </alternativeName>
</protein>
<dbReference type="PIRSF" id="PIRSF004749">
    <property type="entry name" value="Pep_def"/>
    <property type="match status" value="1"/>
</dbReference>
<sequence>MILPIIAYGHNILKQKCSPVAENPDLHQLIKDMWETMQNANGCGLAAPQIGQTKQLFIVDSTSVYQLMDAEDREHYFESDDRGIKETFINARITDYSDELWDDYEGCLSIPGLSQKVRRPWSINIEYLNADLQLQQRSFSGATARTIQHEYDHTQGILYLDHLKPLTRKLMETKLRKIKNGQTEINYPVKYLK</sequence>
<dbReference type="Gene3D" id="3.90.45.10">
    <property type="entry name" value="Peptide deformylase"/>
    <property type="match status" value="1"/>
</dbReference>
<feature type="binding site" evidence="4">
    <location>
        <position position="107"/>
    </location>
    <ligand>
        <name>Fe cation</name>
        <dbReference type="ChEBI" id="CHEBI:24875"/>
    </ligand>
</feature>
<comment type="catalytic activity">
    <reaction evidence="4">
        <text>N-terminal N-formyl-L-methionyl-[peptide] + H2O = N-terminal L-methionyl-[peptide] + formate</text>
        <dbReference type="Rhea" id="RHEA:24420"/>
        <dbReference type="Rhea" id="RHEA-COMP:10639"/>
        <dbReference type="Rhea" id="RHEA-COMP:10640"/>
        <dbReference type="ChEBI" id="CHEBI:15377"/>
        <dbReference type="ChEBI" id="CHEBI:15740"/>
        <dbReference type="ChEBI" id="CHEBI:49298"/>
        <dbReference type="ChEBI" id="CHEBI:64731"/>
        <dbReference type="EC" id="3.5.1.88"/>
    </reaction>
</comment>
<evidence type="ECO:0000256" key="1">
    <source>
        <dbReference type="ARBA" id="ARBA00010759"/>
    </source>
</evidence>
<dbReference type="SUPFAM" id="SSF56420">
    <property type="entry name" value="Peptide deformylase"/>
    <property type="match status" value="1"/>
</dbReference>
<dbReference type="Pfam" id="PF01327">
    <property type="entry name" value="Pep_deformylase"/>
    <property type="match status" value="1"/>
</dbReference>
<evidence type="ECO:0000256" key="3">
    <source>
        <dbReference type="ARBA" id="ARBA00022801"/>
    </source>
</evidence>
<comment type="similarity">
    <text evidence="1 4">Belongs to the polypeptide deformylase family.</text>
</comment>
<dbReference type="GO" id="GO:0042586">
    <property type="term" value="F:peptide deformylase activity"/>
    <property type="evidence" value="ECO:0007669"/>
    <property type="project" value="UniProtKB-UniRule"/>
</dbReference>
<feature type="binding site" evidence="4">
    <location>
        <position position="153"/>
    </location>
    <ligand>
        <name>Fe cation</name>
        <dbReference type="ChEBI" id="CHEBI:24875"/>
    </ligand>
</feature>
<organism evidence="5 6">
    <name type="scientific">Elizabethkingia anophelis NUHP1</name>
    <dbReference type="NCBI Taxonomy" id="1338011"/>
    <lineage>
        <taxon>Bacteria</taxon>
        <taxon>Pseudomonadati</taxon>
        <taxon>Bacteroidota</taxon>
        <taxon>Flavobacteriia</taxon>
        <taxon>Flavobacteriales</taxon>
        <taxon>Weeksellaceae</taxon>
        <taxon>Elizabethkingia</taxon>
    </lineage>
</organism>
<dbReference type="KEGG" id="eao:BD94_1840"/>